<dbReference type="InterPro" id="IPR013746">
    <property type="entry name" value="HMG_CoA_synt_C_dom"/>
</dbReference>
<dbReference type="Pfam" id="PF01154">
    <property type="entry name" value="HMG_CoA_synt_N"/>
    <property type="match status" value="1"/>
</dbReference>
<reference evidence="5 6" key="1">
    <citation type="journal article" date="2013" name="Genome Announc.">
        <title>Complete Genome Sequence of a Chinese Strain of 'Candidatus Liberibacter asiaticus'.</title>
        <authorList>
            <person name="Lin H."/>
            <person name="Han C.S."/>
            <person name="Liu B."/>
            <person name="Lou B."/>
            <person name="Bai X."/>
            <person name="Deng C."/>
            <person name="Civerolo E.L."/>
            <person name="Gupta G."/>
        </authorList>
    </citation>
    <scope>NUCLEOTIDE SEQUENCE [LARGE SCALE GENOMIC DNA]</scope>
    <source>
        <strain evidence="6">gxpsy</strain>
    </source>
</reference>
<evidence type="ECO:0000313" key="5">
    <source>
        <dbReference type="EMBL" id="AGH17258.1"/>
    </source>
</evidence>
<evidence type="ECO:0000256" key="1">
    <source>
        <dbReference type="ARBA" id="ARBA00007061"/>
    </source>
</evidence>
<dbReference type="Pfam" id="PF08540">
    <property type="entry name" value="HMG_CoA_synt_C"/>
    <property type="match status" value="2"/>
</dbReference>
<dbReference type="CDD" id="cd00827">
    <property type="entry name" value="init_cond_enzymes"/>
    <property type="match status" value="1"/>
</dbReference>
<keyword evidence="2" id="KW-0808">Transferase</keyword>
<accession>A0ABM5NG67</accession>
<evidence type="ECO:0000313" key="6">
    <source>
        <dbReference type="Proteomes" id="UP000011820"/>
    </source>
</evidence>
<protein>
    <submittedName>
        <fullName evidence="5">Hydroxymethylglutaryl-coenzyme A synthase</fullName>
    </submittedName>
</protein>
<proteinExistence type="inferred from homology"/>
<dbReference type="InterPro" id="IPR016039">
    <property type="entry name" value="Thiolase-like"/>
</dbReference>
<dbReference type="NCBIfam" id="TIGR01835">
    <property type="entry name" value="HMG-CoA-S_prok"/>
    <property type="match status" value="1"/>
</dbReference>
<evidence type="ECO:0000259" key="4">
    <source>
        <dbReference type="Pfam" id="PF08540"/>
    </source>
</evidence>
<gene>
    <name evidence="5" type="ORF">WSI_04440</name>
</gene>
<dbReference type="Proteomes" id="UP000011820">
    <property type="component" value="Chromosome"/>
</dbReference>
<evidence type="ECO:0000256" key="2">
    <source>
        <dbReference type="ARBA" id="ARBA00022679"/>
    </source>
</evidence>
<dbReference type="InterPro" id="IPR013528">
    <property type="entry name" value="HMG_CoA_synth_N"/>
</dbReference>
<dbReference type="Gene3D" id="3.40.47.10">
    <property type="match status" value="2"/>
</dbReference>
<evidence type="ECO:0000259" key="3">
    <source>
        <dbReference type="Pfam" id="PF01154"/>
    </source>
</evidence>
<feature type="domain" description="Hydroxymethylglutaryl-coenzyme A synthase C-terminal" evidence="4">
    <location>
        <begin position="173"/>
        <end position="247"/>
    </location>
</feature>
<dbReference type="InterPro" id="IPR011554">
    <property type="entry name" value="HMG_CoA_synthase_prok"/>
</dbReference>
<keyword evidence="6" id="KW-1185">Reference proteome</keyword>
<dbReference type="SUPFAM" id="SSF53901">
    <property type="entry name" value="Thiolase-like"/>
    <property type="match status" value="2"/>
</dbReference>
<dbReference type="PANTHER" id="PTHR43323">
    <property type="entry name" value="3-HYDROXY-3-METHYLGLUTARYL COENZYME A SYNTHASE"/>
    <property type="match status" value="1"/>
</dbReference>
<feature type="domain" description="Hydroxymethylglutaryl-coenzyme A synthase N-terminal" evidence="3">
    <location>
        <begin position="3"/>
        <end position="165"/>
    </location>
</feature>
<sequence length="396" mass="44477">MAIGIEDISFYTTNQYLDLSVIAEKYRLDVAKFYVGIGQERMSVLNPDEDIVTMAAAAALPIMQNQDKNLIDTLFFATESSVDQSKSAAIWLHKLLGLNSSCRVVELKQACYSATCALHMACALVAKSPERKVLIVASDVARYDLGSSGEPTQGCGAVAILISSQTSILEIEDITGIYTNDCMDFWRPNYRRTALVDGKYSTKIYLQSLEAVWHDYQKNKGHDFNDFQYFCYHQPFTRMAEKAHIRLSKIVHQNLSVAEIEKAIGITTLYNRLIGNSYTASLYIALISLLDHSSENLAGKRVGFFSYGSGCVAEFFSGIVQKNYRKKSHQKRHQHIINSRIPISYQVYCDLHQDIIPSVEGNCTIPHTTTGPFRLATIQNHKRIYETTNFPDPSCS</sequence>
<organism evidence="5 6">
    <name type="scientific">Candidatus Liberibacter asiaticus str. gxpsy</name>
    <dbReference type="NCBI Taxonomy" id="1174529"/>
    <lineage>
        <taxon>Bacteria</taxon>
        <taxon>Pseudomonadati</taxon>
        <taxon>Pseudomonadota</taxon>
        <taxon>Alphaproteobacteria</taxon>
        <taxon>Hyphomicrobiales</taxon>
        <taxon>Rhizobiaceae</taxon>
        <taxon>Liberibacter</taxon>
    </lineage>
</organism>
<dbReference type="PANTHER" id="PTHR43323:SF2">
    <property type="entry name" value="HYDROXYMETHYLGLUTARYL-COA SYNTHASE"/>
    <property type="match status" value="1"/>
</dbReference>
<dbReference type="EMBL" id="CP004005">
    <property type="protein sequence ID" value="AGH17258.1"/>
    <property type="molecule type" value="Genomic_DNA"/>
</dbReference>
<comment type="similarity">
    <text evidence="1">Belongs to the thiolase-like superfamily. HMG-CoA synthase family.</text>
</comment>
<name>A0ABM5NG67_LIBAS</name>
<feature type="domain" description="Hydroxymethylglutaryl-coenzyme A synthase C-terminal" evidence="4">
    <location>
        <begin position="253"/>
        <end position="331"/>
    </location>
</feature>
<dbReference type="RefSeq" id="WP_015452853.1">
    <property type="nucleotide sequence ID" value="NC_020549.1"/>
</dbReference>